<dbReference type="Proteomes" id="UP001589854">
    <property type="component" value="Unassembled WGS sequence"/>
</dbReference>
<dbReference type="SUPFAM" id="SSF52009">
    <property type="entry name" value="Phosphohistidine domain"/>
    <property type="match status" value="1"/>
</dbReference>
<evidence type="ECO:0000259" key="1">
    <source>
        <dbReference type="Pfam" id="PF00391"/>
    </source>
</evidence>
<dbReference type="InterPro" id="IPR002192">
    <property type="entry name" value="PPDK_AMP/ATP-bd"/>
</dbReference>
<dbReference type="Pfam" id="PF00391">
    <property type="entry name" value="PEP-utilizers"/>
    <property type="match status" value="1"/>
</dbReference>
<dbReference type="SUPFAM" id="SSF56059">
    <property type="entry name" value="Glutathione synthetase ATP-binding domain-like"/>
    <property type="match status" value="1"/>
</dbReference>
<dbReference type="GO" id="GO:0008986">
    <property type="term" value="F:pyruvate, water dikinase activity"/>
    <property type="evidence" value="ECO:0007669"/>
    <property type="project" value="UniProtKB-EC"/>
</dbReference>
<gene>
    <name evidence="3" type="primary">ppsA</name>
    <name evidence="3" type="ORF">ACFFIX_13030</name>
</gene>
<proteinExistence type="predicted"/>
<reference evidence="3 4" key="1">
    <citation type="submission" date="2024-09" db="EMBL/GenBank/DDBJ databases">
        <authorList>
            <person name="Sun Q."/>
            <person name="Mori K."/>
        </authorList>
    </citation>
    <scope>NUCLEOTIDE SEQUENCE [LARGE SCALE GENOMIC DNA]</scope>
    <source>
        <strain evidence="3 4">CCM 7228</strain>
    </source>
</reference>
<dbReference type="NCBIfam" id="NF004877">
    <property type="entry name" value="PRK06241.1-2"/>
    <property type="match status" value="1"/>
</dbReference>
<protein>
    <submittedName>
        <fullName evidence="3">Phosphoenolpyruvate synthase</fullName>
        <ecNumber evidence="3">2.7.9.2</ecNumber>
    </submittedName>
</protein>
<dbReference type="Pfam" id="PF01326">
    <property type="entry name" value="PPDK_N"/>
    <property type="match status" value="1"/>
</dbReference>
<dbReference type="NCBIfam" id="NF004878">
    <property type="entry name" value="PRK06241.1-3"/>
    <property type="match status" value="1"/>
</dbReference>
<comment type="caution">
    <text evidence="3">The sequence shown here is derived from an EMBL/GenBank/DDBJ whole genome shotgun (WGS) entry which is preliminary data.</text>
</comment>
<evidence type="ECO:0000259" key="2">
    <source>
        <dbReference type="Pfam" id="PF01326"/>
    </source>
</evidence>
<dbReference type="InterPro" id="IPR013815">
    <property type="entry name" value="ATP_grasp_subdomain_1"/>
</dbReference>
<dbReference type="InterPro" id="IPR036637">
    <property type="entry name" value="Phosphohistidine_dom_sf"/>
</dbReference>
<name>A0ABV6GFA4_9BACI</name>
<dbReference type="Gene3D" id="3.30.470.20">
    <property type="entry name" value="ATP-grasp fold, B domain"/>
    <property type="match status" value="1"/>
</dbReference>
<dbReference type="InterPro" id="IPR008279">
    <property type="entry name" value="PEP-util_enz_mobile_dom"/>
</dbReference>
<evidence type="ECO:0000313" key="3">
    <source>
        <dbReference type="EMBL" id="MFC0272358.1"/>
    </source>
</evidence>
<feature type="domain" description="Pyruvate phosphate dikinase AMP/ATP-binding" evidence="2">
    <location>
        <begin position="18"/>
        <end position="318"/>
    </location>
</feature>
<feature type="domain" description="PEP-utilising enzyme mobile" evidence="1">
    <location>
        <begin position="796"/>
        <end position="866"/>
    </location>
</feature>
<dbReference type="NCBIfam" id="NF004879">
    <property type="entry name" value="PRK06241.1-4"/>
    <property type="match status" value="1"/>
</dbReference>
<dbReference type="InterPro" id="IPR051549">
    <property type="entry name" value="PEP_Utilizing_Enz"/>
</dbReference>
<dbReference type="PANTHER" id="PTHR43615">
    <property type="entry name" value="PHOSPHOENOLPYRUVATE SYNTHASE-RELATED"/>
    <property type="match status" value="1"/>
</dbReference>
<organism evidence="3 4">
    <name type="scientific">Metabacillus herbersteinensis</name>
    <dbReference type="NCBI Taxonomy" id="283816"/>
    <lineage>
        <taxon>Bacteria</taxon>
        <taxon>Bacillati</taxon>
        <taxon>Bacillota</taxon>
        <taxon>Bacilli</taxon>
        <taxon>Bacillales</taxon>
        <taxon>Bacillaceae</taxon>
        <taxon>Metabacillus</taxon>
    </lineage>
</organism>
<evidence type="ECO:0000313" key="4">
    <source>
        <dbReference type="Proteomes" id="UP001589854"/>
    </source>
</evidence>
<dbReference type="EC" id="2.7.9.2" evidence="3"/>
<dbReference type="Gene3D" id="3.50.30.10">
    <property type="entry name" value="Phosphohistidine domain"/>
    <property type="match status" value="1"/>
</dbReference>
<dbReference type="RefSeq" id="WP_378934593.1">
    <property type="nucleotide sequence ID" value="NZ_JBHLVO010000010.1"/>
</dbReference>
<dbReference type="EMBL" id="JBHLVO010000010">
    <property type="protein sequence ID" value="MFC0272358.1"/>
    <property type="molecule type" value="Genomic_DNA"/>
</dbReference>
<accession>A0ABV6GFA4</accession>
<keyword evidence="3" id="KW-0808">Transferase</keyword>
<dbReference type="PANTHER" id="PTHR43615:SF1">
    <property type="entry name" value="PPDK_N DOMAIN-CONTAINING PROTEIN"/>
    <property type="match status" value="1"/>
</dbReference>
<dbReference type="NCBIfam" id="NF041857">
    <property type="entry name" value="RIF_Ptrans_rph"/>
    <property type="match status" value="1"/>
</dbReference>
<dbReference type="Gene3D" id="3.30.1490.20">
    <property type="entry name" value="ATP-grasp fold, A domain"/>
    <property type="match status" value="1"/>
</dbReference>
<keyword evidence="4" id="KW-1185">Reference proteome</keyword>
<sequence length="871" mass="98412">MKPYVLEFREIDKTRQMVVGGKGMNLGECSRIEGILVPEGFCVTTEAYKRVIGKNEELHQLLDQLAVQKVDERERISEISRKIRELIEGIEIEKGIEEDIDRCLLSFGFEHAYAVRSSATAEDLPFASFAGQQDTYLNIKGKDAILQHISKCWASLFTDRAVIYRIQNGFDHRKVYLSVVIQRMIFPQASGILFTADPVTSNRKVLSIDASFGLGEALVSGIVSADNYKVQEGRIVEKTISSKKLAIYARKEGGTEKKEIELRQQNLSTLSDKQVLELEQIGRKLEAYFGCPQDIEWCLVDNKIYIVQSRPITTLYPIPEANDQENHVYVSVGHQQMMTDPMKPLGLSFFLLTTLAPMRKAGGRLFVDITHNLASPVSREILLDTLGQSDPLIKDALMTIIKRGDFIKSLPNDKKELSPSKSNKGMSSVGFQAQIENDPTIVSDLIKSCQTSIEELKQNIQTKSGSDLFDFILEDIQQLKKILFDPQSLGVIMAAMDASSWINEKMNKWLGEKNVADTLSQSVPNNITSEMGLALLDVADVIRPYPEVIDYLQHVKDNNFLDELVKFDGGQETQDAIYDYLSKYGMRCTGEIDITKTRWSEKPTTLVPVILSNIKNFEPNASNRKFEQGRQGALKKEQELLDRMKQLPDGEQKAKETKRMIDLIRNFSGFREYPKYGMVNRYFVYKQALLKEAEQLVQANVIHEKEDIYYLTFEELHEVVRKNKLDYQIISKRKDEYKLYEKLTPPRVITSDGEIIVGEYKRENLPAEAIVGLPVSSGVIEGRARVILNMEDADLEDGDILVTSFTDPSWTPLFVSIKGLVTEVGGLMTHGAVIAREYGLPAVVGVENATKLIRDGQRIRVHGTEGYIEIL</sequence>